<organism evidence="2 3">
    <name type="scientific">Ottowia cancrivicina</name>
    <dbReference type="NCBI Taxonomy" id="3040346"/>
    <lineage>
        <taxon>Bacteria</taxon>
        <taxon>Pseudomonadati</taxon>
        <taxon>Pseudomonadota</taxon>
        <taxon>Betaproteobacteria</taxon>
        <taxon>Burkholderiales</taxon>
        <taxon>Comamonadaceae</taxon>
        <taxon>Ottowia</taxon>
    </lineage>
</organism>
<reference evidence="2 3" key="1">
    <citation type="submission" date="2023-04" db="EMBL/GenBank/DDBJ databases">
        <title>Ottowia paracancer sp. nov., isolated from human stomach.</title>
        <authorList>
            <person name="Song Y."/>
        </authorList>
    </citation>
    <scope>NUCLEOTIDE SEQUENCE [LARGE SCALE GENOMIC DNA]</scope>
    <source>
        <strain evidence="2 3">10c7w1</strain>
    </source>
</reference>
<feature type="region of interest" description="Disordered" evidence="1">
    <location>
        <begin position="1"/>
        <end position="40"/>
    </location>
</feature>
<name>A0AAW6RD04_9BURK</name>
<proteinExistence type="predicted"/>
<accession>A0AAW6RD04</accession>
<evidence type="ECO:0000313" key="3">
    <source>
        <dbReference type="Proteomes" id="UP001237156"/>
    </source>
</evidence>
<dbReference type="Proteomes" id="UP001237156">
    <property type="component" value="Unassembled WGS sequence"/>
</dbReference>
<evidence type="ECO:0000256" key="1">
    <source>
        <dbReference type="SAM" id="MobiDB-lite"/>
    </source>
</evidence>
<sequence>MLVMNAQRSNRRRAGKLRQPSVGYAPHQPALGQAALRRHA</sequence>
<dbReference type="AlphaFoldDB" id="A0AAW6RD04"/>
<evidence type="ECO:0000313" key="2">
    <source>
        <dbReference type="EMBL" id="MDG9698263.1"/>
    </source>
</evidence>
<dbReference type="EMBL" id="JARVII010000001">
    <property type="protein sequence ID" value="MDG9698263.1"/>
    <property type="molecule type" value="Genomic_DNA"/>
</dbReference>
<gene>
    <name evidence="2" type="ORF">QB898_00755</name>
</gene>
<comment type="caution">
    <text evidence="2">The sequence shown here is derived from an EMBL/GenBank/DDBJ whole genome shotgun (WGS) entry which is preliminary data.</text>
</comment>
<protein>
    <submittedName>
        <fullName evidence="2">Uncharacterized protein</fullName>
    </submittedName>
</protein>
<keyword evidence="3" id="KW-1185">Reference proteome</keyword>